<keyword evidence="3" id="KW-1185">Reference proteome</keyword>
<dbReference type="Proteomes" id="UP000825729">
    <property type="component" value="Unassembled WGS sequence"/>
</dbReference>
<reference evidence="2 3" key="1">
    <citation type="submission" date="2021-07" db="EMBL/GenBank/DDBJ databases">
        <title>The Aristolochia fimbriata genome: insights into angiosperm evolution, floral development and chemical biosynthesis.</title>
        <authorList>
            <person name="Jiao Y."/>
        </authorList>
    </citation>
    <scope>NUCLEOTIDE SEQUENCE [LARGE SCALE GENOMIC DNA]</scope>
    <source>
        <strain evidence="2">IBCAS-2021</strain>
        <tissue evidence="2">Leaf</tissue>
    </source>
</reference>
<protein>
    <submittedName>
        <fullName evidence="2">Uncharacterized protein</fullName>
    </submittedName>
</protein>
<evidence type="ECO:0000256" key="1">
    <source>
        <dbReference type="SAM" id="MobiDB-lite"/>
    </source>
</evidence>
<gene>
    <name evidence="2" type="ORF">H6P81_021721</name>
</gene>
<proteinExistence type="predicted"/>
<comment type="caution">
    <text evidence="2">The sequence shown here is derived from an EMBL/GenBank/DDBJ whole genome shotgun (WGS) entry which is preliminary data.</text>
</comment>
<dbReference type="EMBL" id="JAINDJ010000161">
    <property type="protein sequence ID" value="KAG9438334.1"/>
    <property type="molecule type" value="Genomic_DNA"/>
</dbReference>
<sequence>MELDPFHRRRSHSLNWRCVPPVLLLKKVGVLSKQAQRFLDTDTLAWDNIHRTLWHLREKSKFWVPGRYGCKAEAKGEEFPGGECIFALIDPRLFYHAVGGSTIEWSVANGGLANGLHHDTQRPTGRAGSQRQIEVASCDRRPDGSSGVTTVGTAIPDNSRRDLCQRKALRAVRPNFRSRYTPAWASCRRVPPQLIPLLPSGRSVVRREQQVVGRRPEVGWAAPRLLAATVGGSHALPILVAQKCVRATGCEEDPPAVGKESGNGEAGVRDRAAPRPTDLDLEEVQVSIPAGTEDGELAGEALKLGGGHLAIGECKWIRQTWVIGKTNQTI</sequence>
<name>A0AAV7DP60_ARIFI</name>
<feature type="region of interest" description="Disordered" evidence="1">
    <location>
        <begin position="252"/>
        <end position="276"/>
    </location>
</feature>
<organism evidence="2 3">
    <name type="scientific">Aristolochia fimbriata</name>
    <name type="common">White veined hardy Dutchman's pipe vine</name>
    <dbReference type="NCBI Taxonomy" id="158543"/>
    <lineage>
        <taxon>Eukaryota</taxon>
        <taxon>Viridiplantae</taxon>
        <taxon>Streptophyta</taxon>
        <taxon>Embryophyta</taxon>
        <taxon>Tracheophyta</taxon>
        <taxon>Spermatophyta</taxon>
        <taxon>Magnoliopsida</taxon>
        <taxon>Magnoliidae</taxon>
        <taxon>Piperales</taxon>
        <taxon>Aristolochiaceae</taxon>
        <taxon>Aristolochia</taxon>
    </lineage>
</organism>
<evidence type="ECO:0000313" key="3">
    <source>
        <dbReference type="Proteomes" id="UP000825729"/>
    </source>
</evidence>
<dbReference type="AlphaFoldDB" id="A0AAV7DP60"/>
<accession>A0AAV7DP60</accession>
<evidence type="ECO:0000313" key="2">
    <source>
        <dbReference type="EMBL" id="KAG9438334.1"/>
    </source>
</evidence>